<evidence type="ECO:0000313" key="2">
    <source>
        <dbReference type="EnsemblMetazoa" id="XP_031779273"/>
    </source>
</evidence>
<evidence type="ECO:0000313" key="3">
    <source>
        <dbReference type="Proteomes" id="UP000002358"/>
    </source>
</evidence>
<reference evidence="2" key="1">
    <citation type="submission" date="2021-01" db="UniProtKB">
        <authorList>
            <consortium name="EnsemblMetazoa"/>
        </authorList>
    </citation>
    <scope>IDENTIFICATION</scope>
</reference>
<feature type="transmembrane region" description="Helical" evidence="1">
    <location>
        <begin position="21"/>
        <end position="39"/>
    </location>
</feature>
<proteinExistence type="predicted"/>
<dbReference type="GeneID" id="116416160"/>
<dbReference type="RefSeq" id="XP_031779273.1">
    <property type="nucleotide sequence ID" value="XM_031923413.2"/>
</dbReference>
<dbReference type="InParanoid" id="A0A7M7T764"/>
<dbReference type="AlphaFoldDB" id="A0A7M7T764"/>
<dbReference type="EnsemblMetazoa" id="XM_031923413">
    <property type="protein sequence ID" value="XP_031779273"/>
    <property type="gene ID" value="LOC116416160"/>
</dbReference>
<organism evidence="2 3">
    <name type="scientific">Nasonia vitripennis</name>
    <name type="common">Parasitic wasp</name>
    <dbReference type="NCBI Taxonomy" id="7425"/>
    <lineage>
        <taxon>Eukaryota</taxon>
        <taxon>Metazoa</taxon>
        <taxon>Ecdysozoa</taxon>
        <taxon>Arthropoda</taxon>
        <taxon>Hexapoda</taxon>
        <taxon>Insecta</taxon>
        <taxon>Pterygota</taxon>
        <taxon>Neoptera</taxon>
        <taxon>Endopterygota</taxon>
        <taxon>Hymenoptera</taxon>
        <taxon>Apocrita</taxon>
        <taxon>Proctotrupomorpha</taxon>
        <taxon>Chalcidoidea</taxon>
        <taxon>Pteromalidae</taxon>
        <taxon>Pteromalinae</taxon>
        <taxon>Nasonia</taxon>
    </lineage>
</organism>
<keyword evidence="1" id="KW-0812">Transmembrane</keyword>
<dbReference type="KEGG" id="nvi:116416160"/>
<protein>
    <submittedName>
        <fullName evidence="2">Uncharacterized protein</fullName>
    </submittedName>
</protein>
<keyword evidence="1" id="KW-1133">Transmembrane helix</keyword>
<dbReference type="Proteomes" id="UP000002358">
    <property type="component" value="Chromosome 2"/>
</dbReference>
<keyword evidence="1" id="KW-0472">Membrane</keyword>
<sequence>MKFIYRDHRIKSTGTIRIVTVISLLLKGIMLTNIMHLIYQSLISLMTNHLLQVKLHCLVTQARVRQLIVNRLLRHLRVKVHCLVIPAQVTKMFKTWKKE</sequence>
<name>A0A7M7T764_NASVI</name>
<evidence type="ECO:0000256" key="1">
    <source>
        <dbReference type="SAM" id="Phobius"/>
    </source>
</evidence>
<accession>A0A7M7T764</accession>
<keyword evidence="3" id="KW-1185">Reference proteome</keyword>
<dbReference type="SMR" id="A0A7M7T764"/>